<feature type="transmembrane region" description="Helical" evidence="1">
    <location>
        <begin position="42"/>
        <end position="59"/>
    </location>
</feature>
<comment type="caution">
    <text evidence="2">The sequence shown here is derived from an EMBL/GenBank/DDBJ whole genome shotgun (WGS) entry which is preliminary data.</text>
</comment>
<feature type="transmembrane region" description="Helical" evidence="1">
    <location>
        <begin position="65"/>
        <end position="82"/>
    </location>
</feature>
<name>A0A2T7BLV8_9BACT</name>
<feature type="transmembrane region" description="Helical" evidence="1">
    <location>
        <begin position="6"/>
        <end position="30"/>
    </location>
</feature>
<keyword evidence="1" id="KW-0812">Transmembrane</keyword>
<dbReference type="RefSeq" id="WP_108685303.1">
    <property type="nucleotide sequence ID" value="NZ_QCYK01000001.1"/>
</dbReference>
<dbReference type="Proteomes" id="UP000244450">
    <property type="component" value="Unassembled WGS sequence"/>
</dbReference>
<feature type="transmembrane region" description="Helical" evidence="1">
    <location>
        <begin position="163"/>
        <end position="182"/>
    </location>
</feature>
<evidence type="ECO:0000313" key="3">
    <source>
        <dbReference type="Proteomes" id="UP000244450"/>
    </source>
</evidence>
<keyword evidence="1" id="KW-1133">Transmembrane helix</keyword>
<evidence type="ECO:0000313" key="2">
    <source>
        <dbReference type="EMBL" id="PUZ28664.1"/>
    </source>
</evidence>
<proteinExistence type="predicted"/>
<accession>A0A2T7BLV8</accession>
<evidence type="ECO:0008006" key="4">
    <source>
        <dbReference type="Google" id="ProtNLM"/>
    </source>
</evidence>
<sequence length="227" mass="25407">MQTTHLINIGLHVAAGTAALVAGLGAMVVQKRRARHTRYGRVFTRLVYIVISTALFGVFVFRGNAFLFILTLLSGYNCFSGIRAVRLAGARPQYLDHLVAGGVMLAGAGYLYVLKREGFYWAPAVIYSTVGALFLVAGYDLLKRIQPLWFLQKAVLYEHSYKMVSAWSALLSAFCGTMLPRYKPYSQLLPSAICIAYICFTFIRIAKHQYQQRHQPAMQKRPSNAMI</sequence>
<dbReference type="OrthoDB" id="5984490at2"/>
<feature type="transmembrane region" description="Helical" evidence="1">
    <location>
        <begin position="119"/>
        <end position="142"/>
    </location>
</feature>
<gene>
    <name evidence="2" type="ORF">DCC81_04045</name>
</gene>
<feature type="transmembrane region" description="Helical" evidence="1">
    <location>
        <begin position="188"/>
        <end position="206"/>
    </location>
</feature>
<organism evidence="2 3">
    <name type="scientific">Chitinophaga parva</name>
    <dbReference type="NCBI Taxonomy" id="2169414"/>
    <lineage>
        <taxon>Bacteria</taxon>
        <taxon>Pseudomonadati</taxon>
        <taxon>Bacteroidota</taxon>
        <taxon>Chitinophagia</taxon>
        <taxon>Chitinophagales</taxon>
        <taxon>Chitinophagaceae</taxon>
        <taxon>Chitinophaga</taxon>
    </lineage>
</organism>
<feature type="transmembrane region" description="Helical" evidence="1">
    <location>
        <begin position="94"/>
        <end position="113"/>
    </location>
</feature>
<evidence type="ECO:0000256" key="1">
    <source>
        <dbReference type="SAM" id="Phobius"/>
    </source>
</evidence>
<dbReference type="AlphaFoldDB" id="A0A2T7BLV8"/>
<protein>
    <recommendedName>
        <fullName evidence="4">DUF2306 domain-containing protein</fullName>
    </recommendedName>
</protein>
<dbReference type="EMBL" id="QCYK01000001">
    <property type="protein sequence ID" value="PUZ28664.1"/>
    <property type="molecule type" value="Genomic_DNA"/>
</dbReference>
<keyword evidence="1" id="KW-0472">Membrane</keyword>
<keyword evidence="3" id="KW-1185">Reference proteome</keyword>
<reference evidence="2 3" key="1">
    <citation type="submission" date="2018-04" db="EMBL/GenBank/DDBJ databases">
        <title>Chitinophaga fuyangensis sp. nov., isolated from soil in a chemical factory.</title>
        <authorList>
            <person name="Chen K."/>
        </authorList>
    </citation>
    <scope>NUCLEOTIDE SEQUENCE [LARGE SCALE GENOMIC DNA]</scope>
    <source>
        <strain evidence="2 3">LY-1</strain>
    </source>
</reference>